<evidence type="ECO:0000313" key="18">
    <source>
        <dbReference type="EMBL" id="RCX05125.1"/>
    </source>
</evidence>
<keyword evidence="8 15" id="KW-0547">Nucleotide-binding</keyword>
<sequence>MKGIANGSAAWIRKFQVYWAGDRYFRSRFYKIFERMSEKFKEYQQLNLTAVHKEIIEFWKENKIFERSVEEREGAPEFVFYEGPPSANGMPGIHHVMARTIKDLFCRYKTQRGYKVIRKAGWDTHGLPIELSVEKTLGITKEDIGKKISIEEYNAACRREVMKYTDAWNELTELIGYWVDLKNPYITYETAYIESVWWLLKKIYDKGLLYKGYTIQPYSPKAGTGLSSHELNQPGCYRNIKDTSVVAIFQLRDQPSNREIFARAFGTEFLPGDGILAWTTTPWTLPSNTALTVGPAIQYALIETFNPYTHQPQRVIQASDLIEKNFGKQFIQVFTSEEIGTYSGDPKAKIPYRIISTCTGEALCGLQYHQLLPYALPYKDAEKAFVVISGDFVTTEDGTGIVHTAPTFGADDAKVAADWGVPPMLVPDRDGRPVPLVDLQGRFTHHVSDPQFGFAGEYVKTEYYTDEELKAEYEKQKICLKPIIPELKHYLSVDERIALKLKMEGHAFKIEKYEHSYPHCWRTDKPVLYYPLDSWFINVRAVKDRLVENNRRIRWKPQSTGTGRFANWLENINDWNLSRSRFWGIPLPIWRTEDGSEEKCIGSLAELKAEIERSVALGNMTHNPLKDFNPEDTSKQNYEKFDLHKPYIDGIVLTSSDGRPMYRENDLIDVWFDSGAMPFAQYHYPFATGENLSALPYPADFIAEGVDQTRGWFYTLHAISTLVYDTIAYKTVISNGLVLDKNGQKMSKRLGNAIDPFDTIEKYGSDTLRWYMITNAQPWDNLKFDFEGLVEVQRKFFGTLHNTYSFFALYANVDGFKCTESPVPMAQRTELDLWILSELHTLIKRCTEWFDDYEPTQAGRAIQYFVTEDLSNWYVRLSRRRFWKGEYNADKIAAYQTLYECLLTISKLMAPIAPFYAEQLYRNLVITTGTEPHPSVHLAPWPKADESLINPELEAQTHLAQQICSMILSLRKRQKIRVRQPLQKVMIPALQQQLAERIARVADLIKSEVNVKEIEILTKDQGKIVKRAKPDFKKLGARLGKAMKEAAQAIASLSPSQIEMLETNGSITLQLSSGPETITADEVEIFADNIPGWLVAVEKGLTVALDITITPDLYREGLARDLINRVQNLRKEHGLQVTDRIHLYLQPHPDLQEAVTHQSDYIRGEILANEITFTDLAEGDLLEFDDFTALSRIEKI</sequence>
<dbReference type="GO" id="GO:0006428">
    <property type="term" value="P:isoleucyl-tRNA aminoacylation"/>
    <property type="evidence" value="ECO:0007669"/>
    <property type="project" value="UniProtKB-UniRule"/>
</dbReference>
<evidence type="ECO:0000256" key="8">
    <source>
        <dbReference type="ARBA" id="ARBA00022741"/>
    </source>
</evidence>
<feature type="domain" description="Methionyl/Valyl/Leucyl/Isoleucyl-tRNA synthetase anticodon-binding" evidence="17">
    <location>
        <begin position="832"/>
        <end position="984"/>
    </location>
</feature>
<evidence type="ECO:0000256" key="14">
    <source>
        <dbReference type="ARBA" id="ARBA00048359"/>
    </source>
</evidence>
<comment type="domain">
    <text evidence="15">IleRS has two distinct active sites: one for aminoacylation and one for editing. The misactivated valine is translocated from the active site to the editing site, which sterically excludes the correctly activated isoleucine. The single editing site contains two valyl binding pockets, one specific for each substrate (Val-AMP or Val-tRNA(Ile)).</text>
</comment>
<reference evidence="18 19" key="1">
    <citation type="submission" date="2018-07" db="EMBL/GenBank/DDBJ databases">
        <title>Genomic Encyclopedia of Type Strains, Phase IV (KMG-IV): sequencing the most valuable type-strain genomes for metagenomic binning, comparative biology and taxonomic classification.</title>
        <authorList>
            <person name="Goeker M."/>
        </authorList>
    </citation>
    <scope>NUCLEOTIDE SEQUENCE [LARGE SCALE GENOMIC DNA]</scope>
    <source>
        <strain evidence="18 19">DSM 21410</strain>
    </source>
</reference>
<evidence type="ECO:0000256" key="15">
    <source>
        <dbReference type="HAMAP-Rule" id="MF_02003"/>
    </source>
</evidence>
<dbReference type="GO" id="GO:0005737">
    <property type="term" value="C:cytoplasm"/>
    <property type="evidence" value="ECO:0007669"/>
    <property type="project" value="UniProtKB-SubCell"/>
</dbReference>
<evidence type="ECO:0000256" key="4">
    <source>
        <dbReference type="ARBA" id="ARBA00011245"/>
    </source>
</evidence>
<dbReference type="NCBIfam" id="TIGR00392">
    <property type="entry name" value="ileS"/>
    <property type="match status" value="1"/>
</dbReference>
<name>A0A369A7J9_9FLAO</name>
<feature type="domain" description="Aminoacyl-tRNA synthetase class Ia" evidence="16">
    <location>
        <begin position="55"/>
        <end position="783"/>
    </location>
</feature>
<dbReference type="Pfam" id="PF08264">
    <property type="entry name" value="Anticodon_1"/>
    <property type="match status" value="1"/>
</dbReference>
<dbReference type="GO" id="GO:0005524">
    <property type="term" value="F:ATP binding"/>
    <property type="evidence" value="ECO:0007669"/>
    <property type="project" value="UniProtKB-UniRule"/>
</dbReference>
<dbReference type="Pfam" id="PF19302">
    <property type="entry name" value="DUF5915"/>
    <property type="match status" value="1"/>
</dbReference>
<evidence type="ECO:0000256" key="12">
    <source>
        <dbReference type="ARBA" id="ARBA00023146"/>
    </source>
</evidence>
<dbReference type="Gene3D" id="1.10.730.10">
    <property type="entry name" value="Isoleucyl-tRNA Synthetase, Domain 1"/>
    <property type="match status" value="1"/>
</dbReference>
<evidence type="ECO:0000259" key="16">
    <source>
        <dbReference type="Pfam" id="PF00133"/>
    </source>
</evidence>
<accession>A0A369A7J9</accession>
<dbReference type="InterPro" id="IPR002300">
    <property type="entry name" value="aa-tRNA-synth_Ia"/>
</dbReference>
<keyword evidence="19" id="KW-1185">Reference proteome</keyword>
<feature type="short sequence motif" description="'HIGH' region" evidence="15">
    <location>
        <begin position="85"/>
        <end position="95"/>
    </location>
</feature>
<protein>
    <recommendedName>
        <fullName evidence="15">Isoleucine--tRNA ligase</fullName>
        <ecNumber evidence="15">6.1.1.5</ecNumber>
    </recommendedName>
    <alternativeName>
        <fullName evidence="15">Isoleucyl-tRNA synthetase</fullName>
        <shortName evidence="15">IleRS</shortName>
    </alternativeName>
</protein>
<evidence type="ECO:0000256" key="9">
    <source>
        <dbReference type="ARBA" id="ARBA00022833"/>
    </source>
</evidence>
<dbReference type="InterPro" id="IPR023586">
    <property type="entry name" value="Ile-tRNA-ligase_type2"/>
</dbReference>
<keyword evidence="7 15" id="KW-0479">Metal-binding</keyword>
<dbReference type="EMBL" id="QPJS01000001">
    <property type="protein sequence ID" value="RCX05125.1"/>
    <property type="molecule type" value="Genomic_DNA"/>
</dbReference>
<dbReference type="AlphaFoldDB" id="A0A369A7J9"/>
<evidence type="ECO:0000313" key="19">
    <source>
        <dbReference type="Proteomes" id="UP000253517"/>
    </source>
</evidence>
<comment type="caution">
    <text evidence="18">The sequence shown here is derived from an EMBL/GenBank/DDBJ whole genome shotgun (WGS) entry which is preliminary data.</text>
</comment>
<dbReference type="InterPro" id="IPR014729">
    <property type="entry name" value="Rossmann-like_a/b/a_fold"/>
</dbReference>
<dbReference type="GO" id="GO:0008270">
    <property type="term" value="F:zinc ion binding"/>
    <property type="evidence" value="ECO:0007669"/>
    <property type="project" value="UniProtKB-UniRule"/>
</dbReference>
<dbReference type="InterPro" id="IPR009080">
    <property type="entry name" value="tRNAsynth_Ia_anticodon-bd"/>
</dbReference>
<evidence type="ECO:0000256" key="11">
    <source>
        <dbReference type="ARBA" id="ARBA00022917"/>
    </source>
</evidence>
<gene>
    <name evidence="15" type="primary">ileS</name>
    <name evidence="18" type="ORF">DES35_101405</name>
</gene>
<comment type="cofactor">
    <cofactor evidence="1 15">
        <name>Zn(2+)</name>
        <dbReference type="ChEBI" id="CHEBI:29105"/>
    </cofactor>
</comment>
<evidence type="ECO:0000256" key="10">
    <source>
        <dbReference type="ARBA" id="ARBA00022840"/>
    </source>
</evidence>
<comment type="function">
    <text evidence="13 15">Catalyzes the attachment of isoleucine to tRNA(Ile). As IleRS can inadvertently accommodate and process structurally similar amino acids such as valine, to avoid such errors it has two additional distinct tRNA(Ile)-dependent editing activities. One activity is designated as 'pretransfer' editing and involves the hydrolysis of activated Val-AMP. The other activity is designated 'posttransfer' editing and involves deacylation of mischarged Val-tRNA(Ile).</text>
</comment>
<dbReference type="Proteomes" id="UP000253517">
    <property type="component" value="Unassembled WGS sequence"/>
</dbReference>
<dbReference type="GO" id="GO:0000049">
    <property type="term" value="F:tRNA binding"/>
    <property type="evidence" value="ECO:0007669"/>
    <property type="project" value="InterPro"/>
</dbReference>
<organism evidence="18 19">
    <name type="scientific">Schleiferia thermophila</name>
    <dbReference type="NCBI Taxonomy" id="884107"/>
    <lineage>
        <taxon>Bacteria</taxon>
        <taxon>Pseudomonadati</taxon>
        <taxon>Bacteroidota</taxon>
        <taxon>Flavobacteriia</taxon>
        <taxon>Flavobacteriales</taxon>
        <taxon>Schleiferiaceae</taxon>
        <taxon>Schleiferia</taxon>
    </lineage>
</organism>
<dbReference type="GO" id="GO:0004822">
    <property type="term" value="F:isoleucine-tRNA ligase activity"/>
    <property type="evidence" value="ECO:0007669"/>
    <property type="project" value="UniProtKB-UniRule"/>
</dbReference>
<dbReference type="PRINTS" id="PR00984">
    <property type="entry name" value="TRNASYNTHILE"/>
</dbReference>
<dbReference type="InterPro" id="IPR002301">
    <property type="entry name" value="Ile-tRNA-ligase"/>
</dbReference>
<evidence type="ECO:0000256" key="5">
    <source>
        <dbReference type="ARBA" id="ARBA00022490"/>
    </source>
</evidence>
<dbReference type="PANTHER" id="PTHR42780">
    <property type="entry name" value="SOLEUCYL-TRNA SYNTHETASE"/>
    <property type="match status" value="1"/>
</dbReference>
<comment type="catalytic activity">
    <reaction evidence="14 15">
        <text>tRNA(Ile) + L-isoleucine + ATP = L-isoleucyl-tRNA(Ile) + AMP + diphosphate</text>
        <dbReference type="Rhea" id="RHEA:11060"/>
        <dbReference type="Rhea" id="RHEA-COMP:9666"/>
        <dbReference type="Rhea" id="RHEA-COMP:9695"/>
        <dbReference type="ChEBI" id="CHEBI:30616"/>
        <dbReference type="ChEBI" id="CHEBI:33019"/>
        <dbReference type="ChEBI" id="CHEBI:58045"/>
        <dbReference type="ChEBI" id="CHEBI:78442"/>
        <dbReference type="ChEBI" id="CHEBI:78528"/>
        <dbReference type="ChEBI" id="CHEBI:456215"/>
        <dbReference type="EC" id="6.1.1.5"/>
    </reaction>
</comment>
<keyword evidence="10 15" id="KW-0067">ATP-binding</keyword>
<dbReference type="Gene3D" id="3.40.50.620">
    <property type="entry name" value="HUPs"/>
    <property type="match status" value="2"/>
</dbReference>
<keyword evidence="6 15" id="KW-0436">Ligase</keyword>
<comment type="subcellular location">
    <subcellularLocation>
        <location evidence="2 15">Cytoplasm</location>
    </subcellularLocation>
</comment>
<dbReference type="Gene3D" id="3.90.740.10">
    <property type="entry name" value="Valyl/Leucyl/Isoleucyl-tRNA synthetase, editing domain"/>
    <property type="match status" value="1"/>
</dbReference>
<dbReference type="PANTHER" id="PTHR42780:SF1">
    <property type="entry name" value="ISOLEUCINE--TRNA LIGASE, CYTOPLASMIC"/>
    <property type="match status" value="1"/>
</dbReference>
<evidence type="ECO:0000256" key="6">
    <source>
        <dbReference type="ARBA" id="ARBA00022598"/>
    </source>
</evidence>
<dbReference type="InterPro" id="IPR033709">
    <property type="entry name" value="Anticodon_Ile_ABEc"/>
</dbReference>
<dbReference type="SUPFAM" id="SSF47323">
    <property type="entry name" value="Anticodon-binding domain of a subclass of class I aminoacyl-tRNA synthetases"/>
    <property type="match status" value="2"/>
</dbReference>
<evidence type="ECO:0000256" key="1">
    <source>
        <dbReference type="ARBA" id="ARBA00001947"/>
    </source>
</evidence>
<evidence type="ECO:0000256" key="13">
    <source>
        <dbReference type="ARBA" id="ARBA00025217"/>
    </source>
</evidence>
<keyword evidence="11 15" id="KW-0648">Protein biosynthesis</keyword>
<dbReference type="SUPFAM" id="SSF52374">
    <property type="entry name" value="Nucleotidylyl transferase"/>
    <property type="match status" value="1"/>
</dbReference>
<keyword evidence="12 15" id="KW-0030">Aminoacyl-tRNA synthetase</keyword>
<keyword evidence="9 15" id="KW-0862">Zinc</keyword>
<dbReference type="EC" id="6.1.1.5" evidence="15"/>
<evidence type="ECO:0000256" key="7">
    <source>
        <dbReference type="ARBA" id="ARBA00022723"/>
    </source>
</evidence>
<dbReference type="CDD" id="cd07961">
    <property type="entry name" value="Anticodon_Ia_Ile_ABEc"/>
    <property type="match status" value="1"/>
</dbReference>
<evidence type="ECO:0000256" key="2">
    <source>
        <dbReference type="ARBA" id="ARBA00004496"/>
    </source>
</evidence>
<feature type="short sequence motif" description="'KMSKS' region" evidence="15">
    <location>
        <begin position="745"/>
        <end position="749"/>
    </location>
</feature>
<dbReference type="SUPFAM" id="SSF50677">
    <property type="entry name" value="ValRS/IleRS/LeuRS editing domain"/>
    <property type="match status" value="1"/>
</dbReference>
<dbReference type="InterPro" id="IPR009008">
    <property type="entry name" value="Val/Leu/Ile-tRNA-synth_edit"/>
</dbReference>
<comment type="subunit">
    <text evidence="4 15">Monomer.</text>
</comment>
<evidence type="ECO:0000256" key="3">
    <source>
        <dbReference type="ARBA" id="ARBA00007078"/>
    </source>
</evidence>
<dbReference type="HAMAP" id="MF_02003">
    <property type="entry name" value="Ile_tRNA_synth_type2"/>
    <property type="match status" value="1"/>
</dbReference>
<dbReference type="FunFam" id="3.40.50.620:FF:000063">
    <property type="entry name" value="Isoleucine--tRNA ligase"/>
    <property type="match status" value="1"/>
</dbReference>
<dbReference type="InterPro" id="IPR013155">
    <property type="entry name" value="M/V/L/I-tRNA-synth_anticd-bd"/>
</dbReference>
<comment type="similarity">
    <text evidence="3 15">Belongs to the class-I aminoacyl-tRNA synthetase family. IleS type 2 subfamily.</text>
</comment>
<dbReference type="Pfam" id="PF00133">
    <property type="entry name" value="tRNA-synt_1"/>
    <property type="match status" value="1"/>
</dbReference>
<proteinExistence type="inferred from homology"/>
<feature type="binding site" evidence="15">
    <location>
        <position position="748"/>
    </location>
    <ligand>
        <name>ATP</name>
        <dbReference type="ChEBI" id="CHEBI:30616"/>
    </ligand>
</feature>
<evidence type="ECO:0000259" key="17">
    <source>
        <dbReference type="Pfam" id="PF08264"/>
    </source>
</evidence>
<dbReference type="GO" id="GO:0002161">
    <property type="term" value="F:aminoacyl-tRNA deacylase activity"/>
    <property type="evidence" value="ECO:0007669"/>
    <property type="project" value="InterPro"/>
</dbReference>
<keyword evidence="5 15" id="KW-0963">Cytoplasm</keyword>